<keyword evidence="2" id="KW-1185">Reference proteome</keyword>
<sequence>MKKVVPKPAPNPNVEPKYLTAQYSRAAQTFRAV</sequence>
<dbReference type="EMBL" id="FTPD01000022">
    <property type="protein sequence ID" value="SIT56487.1"/>
    <property type="molecule type" value="Genomic_DNA"/>
</dbReference>
<name>A0A1R3V9E0_9HYPH</name>
<reference evidence="2" key="1">
    <citation type="submission" date="2017-01" db="EMBL/GenBank/DDBJ databases">
        <authorList>
            <person name="Brunel B."/>
        </authorList>
    </citation>
    <scope>NUCLEOTIDE SEQUENCE [LARGE SCALE GENOMIC DNA]</scope>
</reference>
<protein>
    <submittedName>
        <fullName evidence="1">Uncharacterized protein</fullName>
    </submittedName>
</protein>
<proteinExistence type="predicted"/>
<organism evidence="1 2">
    <name type="scientific">Mesorhizobium prunaredense</name>
    <dbReference type="NCBI Taxonomy" id="1631249"/>
    <lineage>
        <taxon>Bacteria</taxon>
        <taxon>Pseudomonadati</taxon>
        <taxon>Pseudomonadota</taxon>
        <taxon>Alphaproteobacteria</taxon>
        <taxon>Hyphomicrobiales</taxon>
        <taxon>Phyllobacteriaceae</taxon>
        <taxon>Mesorhizobium</taxon>
    </lineage>
</organism>
<accession>A0A1R3V9E0</accession>
<dbReference type="STRING" id="1631249.BQ8794_290097"/>
<evidence type="ECO:0000313" key="2">
    <source>
        <dbReference type="Proteomes" id="UP000188388"/>
    </source>
</evidence>
<gene>
    <name evidence="1" type="ORF">BQ8794_290097</name>
</gene>
<dbReference type="Proteomes" id="UP000188388">
    <property type="component" value="Unassembled WGS sequence"/>
</dbReference>
<dbReference type="AlphaFoldDB" id="A0A1R3V9E0"/>
<evidence type="ECO:0000313" key="1">
    <source>
        <dbReference type="EMBL" id="SIT56487.1"/>
    </source>
</evidence>